<reference evidence="7 8" key="1">
    <citation type="submission" date="2016-10" db="EMBL/GenBank/DDBJ databases">
        <authorList>
            <person name="de Groot N.N."/>
        </authorList>
    </citation>
    <scope>NUCLEOTIDE SEQUENCE [LARGE SCALE GENOMIC DNA]</scope>
    <source>
        <strain evidence="7 8">CGMCC 1.11030</strain>
    </source>
</reference>
<evidence type="ECO:0000256" key="5">
    <source>
        <dbReference type="SAM" id="Phobius"/>
    </source>
</evidence>
<keyword evidence="4 5" id="KW-0472">Membrane</keyword>
<gene>
    <name evidence="7" type="ORF">SAMN05216258_1204</name>
</gene>
<proteinExistence type="predicted"/>
<evidence type="ECO:0000313" key="8">
    <source>
        <dbReference type="Proteomes" id="UP000199377"/>
    </source>
</evidence>
<protein>
    <submittedName>
        <fullName evidence="7">O-antigen ligase</fullName>
    </submittedName>
</protein>
<keyword evidence="7" id="KW-0436">Ligase</keyword>
<dbReference type="OrthoDB" id="7829781at2"/>
<sequence length="408" mass="44989">MRLVTTKTKLLSHLAVLGAVRDPVGLPLFLKLFPAAIGFLHLTSLRFSGFVYLAFPFMLMANVAAIGAGTPPTLMLRLNFAFMLVFFASFVAQMDQKQVVDSLVKVLLPVIIVTAFLEMLLGPTNARTINSLLPDMGLPTIYIPRMRGINGGSNFSAMISGVMSLIFIHHRRRWPAIISTVVMLLFLSRTGTGAFLIAWALMVSPLVIRAAAVIASAAIFVMIPWIVLISQQILTPAEKFYLILLTSSRYLHWTNFVNFGLENPIFGVGYFKGMEYYQQAVKFEFLGGHMRTGALHLEAHNFLIDMWAELGVLTVILFCVFYLYVAWASIRAGGLASALFFFVTLGYLFLSGLSDWSFWFTVGMIFNCLRQARAVEGAARRRPALGPGRWRSGAELPAGAVARTGGPA</sequence>
<evidence type="ECO:0000313" key="7">
    <source>
        <dbReference type="EMBL" id="SFJ24094.1"/>
    </source>
</evidence>
<dbReference type="GO" id="GO:0016020">
    <property type="term" value="C:membrane"/>
    <property type="evidence" value="ECO:0007669"/>
    <property type="project" value="UniProtKB-SubCell"/>
</dbReference>
<feature type="transmembrane region" description="Helical" evidence="5">
    <location>
        <begin position="106"/>
        <end position="126"/>
    </location>
</feature>
<feature type="transmembrane region" description="Helical" evidence="5">
    <location>
        <begin position="306"/>
        <end position="325"/>
    </location>
</feature>
<keyword evidence="2 5" id="KW-0812">Transmembrane</keyword>
<dbReference type="EMBL" id="FOQH01000020">
    <property type="protein sequence ID" value="SFJ24094.1"/>
    <property type="molecule type" value="Genomic_DNA"/>
</dbReference>
<feature type="transmembrane region" description="Helical" evidence="5">
    <location>
        <begin position="207"/>
        <end position="228"/>
    </location>
</feature>
<feature type="transmembrane region" description="Helical" evidence="5">
    <location>
        <begin position="49"/>
        <end position="68"/>
    </location>
</feature>
<feature type="transmembrane region" description="Helical" evidence="5">
    <location>
        <begin position="180"/>
        <end position="201"/>
    </location>
</feature>
<dbReference type="InterPro" id="IPR007016">
    <property type="entry name" value="O-antigen_ligase-rel_domated"/>
</dbReference>
<evidence type="ECO:0000256" key="3">
    <source>
        <dbReference type="ARBA" id="ARBA00022989"/>
    </source>
</evidence>
<keyword evidence="8" id="KW-1185">Reference proteome</keyword>
<dbReference type="Pfam" id="PF04932">
    <property type="entry name" value="Wzy_C"/>
    <property type="match status" value="1"/>
</dbReference>
<dbReference type="STRING" id="1114924.SAMN05216258_1204"/>
<dbReference type="RefSeq" id="WP_092866027.1">
    <property type="nucleotide sequence ID" value="NZ_FOQH01000020.1"/>
</dbReference>
<comment type="subcellular location">
    <subcellularLocation>
        <location evidence="1">Membrane</location>
        <topology evidence="1">Multi-pass membrane protein</topology>
    </subcellularLocation>
</comment>
<organism evidence="7 8">
    <name type="scientific">Albimonas pacifica</name>
    <dbReference type="NCBI Taxonomy" id="1114924"/>
    <lineage>
        <taxon>Bacteria</taxon>
        <taxon>Pseudomonadati</taxon>
        <taxon>Pseudomonadota</taxon>
        <taxon>Alphaproteobacteria</taxon>
        <taxon>Rhodobacterales</taxon>
        <taxon>Paracoccaceae</taxon>
        <taxon>Albimonas</taxon>
    </lineage>
</organism>
<feature type="transmembrane region" description="Helical" evidence="5">
    <location>
        <begin position="146"/>
        <end position="168"/>
    </location>
</feature>
<name>A0A1I3PQN0_9RHOB</name>
<accession>A0A1I3PQN0</accession>
<dbReference type="AlphaFoldDB" id="A0A1I3PQN0"/>
<feature type="domain" description="O-antigen ligase-related" evidence="6">
    <location>
        <begin position="176"/>
        <end position="319"/>
    </location>
</feature>
<evidence type="ECO:0000256" key="4">
    <source>
        <dbReference type="ARBA" id="ARBA00023136"/>
    </source>
</evidence>
<feature type="transmembrane region" description="Helical" evidence="5">
    <location>
        <begin position="74"/>
        <end position="94"/>
    </location>
</feature>
<evidence type="ECO:0000256" key="2">
    <source>
        <dbReference type="ARBA" id="ARBA00022692"/>
    </source>
</evidence>
<evidence type="ECO:0000259" key="6">
    <source>
        <dbReference type="Pfam" id="PF04932"/>
    </source>
</evidence>
<keyword evidence="3 5" id="KW-1133">Transmembrane helix</keyword>
<evidence type="ECO:0000256" key="1">
    <source>
        <dbReference type="ARBA" id="ARBA00004141"/>
    </source>
</evidence>
<feature type="transmembrane region" description="Helical" evidence="5">
    <location>
        <begin position="332"/>
        <end position="350"/>
    </location>
</feature>
<dbReference type="Proteomes" id="UP000199377">
    <property type="component" value="Unassembled WGS sequence"/>
</dbReference>
<dbReference type="GO" id="GO:0016874">
    <property type="term" value="F:ligase activity"/>
    <property type="evidence" value="ECO:0007669"/>
    <property type="project" value="UniProtKB-KW"/>
</dbReference>